<gene>
    <name evidence="3" type="ORF">BDA96_01G371500</name>
</gene>
<dbReference type="OMA" id="HIMYSQG"/>
<protein>
    <submittedName>
        <fullName evidence="3">Uncharacterized protein</fullName>
    </submittedName>
</protein>
<feature type="region of interest" description="Disordered" evidence="1">
    <location>
        <begin position="44"/>
        <end position="98"/>
    </location>
</feature>
<sequence length="115" mass="12041">MVFCKVSKVALILVLIILVSSNHIMHSQGEPLTMMHRRFNLLSHSDDGDTKRTMTPGTISPDGTGSGGAAGGGVLGEDTRATDPGHSPGAGHAATNNGVGRKLLGVQWTRRLARN</sequence>
<organism evidence="3 4">
    <name type="scientific">Sorghum bicolor</name>
    <name type="common">Sorghum</name>
    <name type="synonym">Sorghum vulgare</name>
    <dbReference type="NCBI Taxonomy" id="4558"/>
    <lineage>
        <taxon>Eukaryota</taxon>
        <taxon>Viridiplantae</taxon>
        <taxon>Streptophyta</taxon>
        <taxon>Embryophyta</taxon>
        <taxon>Tracheophyta</taxon>
        <taxon>Spermatophyta</taxon>
        <taxon>Magnoliopsida</taxon>
        <taxon>Liliopsida</taxon>
        <taxon>Poales</taxon>
        <taxon>Poaceae</taxon>
        <taxon>PACMAD clade</taxon>
        <taxon>Panicoideae</taxon>
        <taxon>Andropogonodae</taxon>
        <taxon>Andropogoneae</taxon>
        <taxon>Sorghinae</taxon>
        <taxon>Sorghum</taxon>
    </lineage>
</organism>
<dbReference type="Proteomes" id="UP000807115">
    <property type="component" value="Chromosome 1"/>
</dbReference>
<dbReference type="AlphaFoldDB" id="A0A921S2H3"/>
<evidence type="ECO:0000313" key="3">
    <source>
        <dbReference type="EMBL" id="KAG0550832.1"/>
    </source>
</evidence>
<evidence type="ECO:0000256" key="2">
    <source>
        <dbReference type="SAM" id="SignalP"/>
    </source>
</evidence>
<comment type="caution">
    <text evidence="3">The sequence shown here is derived from an EMBL/GenBank/DDBJ whole genome shotgun (WGS) entry which is preliminary data.</text>
</comment>
<proteinExistence type="predicted"/>
<keyword evidence="2" id="KW-0732">Signal</keyword>
<dbReference type="EMBL" id="CM027680">
    <property type="protein sequence ID" value="KAG0550832.1"/>
    <property type="molecule type" value="Genomic_DNA"/>
</dbReference>
<evidence type="ECO:0000256" key="1">
    <source>
        <dbReference type="SAM" id="MobiDB-lite"/>
    </source>
</evidence>
<dbReference type="Gramene" id="EER94745">
    <property type="protein sequence ID" value="EER94745"/>
    <property type="gene ID" value="SORBI_3001G348200"/>
</dbReference>
<reference evidence="3" key="2">
    <citation type="submission" date="2020-10" db="EMBL/GenBank/DDBJ databases">
        <authorList>
            <person name="Cooper E.A."/>
            <person name="Brenton Z.W."/>
            <person name="Flinn B.S."/>
            <person name="Jenkins J."/>
            <person name="Shu S."/>
            <person name="Flowers D."/>
            <person name="Luo F."/>
            <person name="Wang Y."/>
            <person name="Xia P."/>
            <person name="Barry K."/>
            <person name="Daum C."/>
            <person name="Lipzen A."/>
            <person name="Yoshinaga Y."/>
            <person name="Schmutz J."/>
            <person name="Saski C."/>
            <person name="Vermerris W."/>
            <person name="Kresovich S."/>
        </authorList>
    </citation>
    <scope>NUCLEOTIDE SEQUENCE</scope>
</reference>
<reference evidence="3" key="1">
    <citation type="journal article" date="2019" name="BMC Genomics">
        <title>A new reference genome for Sorghum bicolor reveals high levels of sequence similarity between sweet and grain genotypes: implications for the genetics of sugar metabolism.</title>
        <authorList>
            <person name="Cooper E.A."/>
            <person name="Brenton Z.W."/>
            <person name="Flinn B.S."/>
            <person name="Jenkins J."/>
            <person name="Shu S."/>
            <person name="Flowers D."/>
            <person name="Luo F."/>
            <person name="Wang Y."/>
            <person name="Xia P."/>
            <person name="Barry K."/>
            <person name="Daum C."/>
            <person name="Lipzen A."/>
            <person name="Yoshinaga Y."/>
            <person name="Schmutz J."/>
            <person name="Saski C."/>
            <person name="Vermerris W."/>
            <person name="Kresovich S."/>
        </authorList>
    </citation>
    <scope>NUCLEOTIDE SEQUENCE</scope>
</reference>
<dbReference type="SMR" id="A0A921S2H3"/>
<feature type="signal peptide" evidence="2">
    <location>
        <begin position="1"/>
        <end position="29"/>
    </location>
</feature>
<feature type="compositionally biased region" description="Gly residues" evidence="1">
    <location>
        <begin position="64"/>
        <end position="75"/>
    </location>
</feature>
<feature type="chain" id="PRO_5036997830" evidence="2">
    <location>
        <begin position="30"/>
        <end position="115"/>
    </location>
</feature>
<evidence type="ECO:0000313" key="4">
    <source>
        <dbReference type="Proteomes" id="UP000807115"/>
    </source>
</evidence>
<name>A0A921S2H3_SORBI</name>
<accession>A0A921S2H3</accession>